<dbReference type="GO" id="GO:0042781">
    <property type="term" value="F:3'-tRNA processing endoribonuclease activity"/>
    <property type="evidence" value="ECO:0007669"/>
    <property type="project" value="TreeGrafter"/>
</dbReference>
<dbReference type="eggNOG" id="COG1234">
    <property type="taxonomic scope" value="Bacteria"/>
</dbReference>
<dbReference type="EMBL" id="CP002810">
    <property type="protein sequence ID" value="AEG43812.1"/>
    <property type="molecule type" value="Genomic_DNA"/>
</dbReference>
<evidence type="ECO:0000313" key="3">
    <source>
        <dbReference type="Proteomes" id="UP000009236"/>
    </source>
</evidence>
<dbReference type="Pfam" id="PF12706">
    <property type="entry name" value="Lactamase_B_2"/>
    <property type="match status" value="1"/>
</dbReference>
<keyword evidence="2" id="KW-0378">Hydrolase</keyword>
<dbReference type="SUPFAM" id="SSF56281">
    <property type="entry name" value="Metallo-hydrolase/oxidoreductase"/>
    <property type="match status" value="1"/>
</dbReference>
<organism evidence="3">
    <name type="scientific">Isoptericola variabilis (strain 225)</name>
    <dbReference type="NCBI Taxonomy" id="743718"/>
    <lineage>
        <taxon>Bacteria</taxon>
        <taxon>Bacillati</taxon>
        <taxon>Actinomycetota</taxon>
        <taxon>Actinomycetes</taxon>
        <taxon>Micrococcales</taxon>
        <taxon>Promicromonosporaceae</taxon>
        <taxon>Isoptericola</taxon>
    </lineage>
</organism>
<dbReference type="Gene3D" id="3.60.15.10">
    <property type="entry name" value="Ribonuclease Z/Hydroxyacylglutathione hydrolase-like"/>
    <property type="match status" value="1"/>
</dbReference>
<evidence type="ECO:0000313" key="2">
    <source>
        <dbReference type="EMBL" id="AEG43812.1"/>
    </source>
</evidence>
<feature type="domain" description="Metallo-beta-lactamase" evidence="1">
    <location>
        <begin position="50"/>
        <end position="235"/>
    </location>
</feature>
<protein>
    <submittedName>
        <fullName evidence="2">Metal-dependent hydrolase of the beta-lactamase superfamily III</fullName>
    </submittedName>
</protein>
<dbReference type="CDD" id="cd07716">
    <property type="entry name" value="RNaseZ_short-form-like_MBL-fold"/>
    <property type="match status" value="1"/>
</dbReference>
<dbReference type="PANTHER" id="PTHR46018">
    <property type="entry name" value="ZINC PHOSPHODIESTERASE ELAC PROTEIN 1"/>
    <property type="match status" value="1"/>
</dbReference>
<dbReference type="InterPro" id="IPR001279">
    <property type="entry name" value="Metallo-B-lactamas"/>
</dbReference>
<dbReference type="Proteomes" id="UP000009236">
    <property type="component" value="Chromosome"/>
</dbReference>
<sequence length="268" mass="28680">MRLVTVGVSGSFPGPGSPASTYLVQAHDGERDWNVVLDLGNGGLGALQRHVDPADLDAVGLSHLHPDHCADLSGLYVYLRYHPVRGSARTGVPRGLPVYGPSGTRERAATMYGLEPGETMDSEYDFRTWRPGEPVRVGPLTLEPFEVFHPVEAYGVKVTGPSSMRPGDTATLVFSGDTDHCESLVEAARDADLLLCEAAFVEGRDDVVERGIHLTGRRAGKVAAAAGARRVLLTHLTAWSDPQVALDEAREQYTGPLEIAAPGGVYEI</sequence>
<dbReference type="STRING" id="743718.Isova_1029"/>
<dbReference type="KEGG" id="iva:Isova_1029"/>
<name>F6FQD7_ISOV2</name>
<dbReference type="PANTHER" id="PTHR46018:SF4">
    <property type="entry name" value="METALLO-HYDROLASE YHFI-RELATED"/>
    <property type="match status" value="1"/>
</dbReference>
<proteinExistence type="predicted"/>
<evidence type="ECO:0000259" key="1">
    <source>
        <dbReference type="Pfam" id="PF12706"/>
    </source>
</evidence>
<gene>
    <name evidence="2" type="ordered locus">Isova_1029</name>
</gene>
<keyword evidence="3" id="KW-1185">Reference proteome</keyword>
<reference evidence="2 3" key="1">
    <citation type="submission" date="2011-05" db="EMBL/GenBank/DDBJ databases">
        <title>Complete sequence of Isoptericola variabilis 225.</title>
        <authorList>
            <consortium name="US DOE Joint Genome Institute"/>
            <person name="Lucas S."/>
            <person name="Han J."/>
            <person name="Lapidus A."/>
            <person name="Cheng J.-F."/>
            <person name="Goodwin L."/>
            <person name="Pitluck S."/>
            <person name="Peters L."/>
            <person name="Mikhailova N."/>
            <person name="Zeytun A."/>
            <person name="Han C."/>
            <person name="Tapia R."/>
            <person name="Land M."/>
            <person name="Hauser L."/>
            <person name="Kyrpides N."/>
            <person name="Ivanova N."/>
            <person name="Pagani I."/>
            <person name="Siebers A."/>
            <person name="Allgaier M."/>
            <person name="Thelen M."/>
            <person name="Hugenholtz P."/>
            <person name="Gladden J."/>
            <person name="Woyke T."/>
        </authorList>
    </citation>
    <scope>NUCLEOTIDE SEQUENCE [LARGE SCALE GENOMIC DNA]</scope>
    <source>
        <strain evidence="3">225</strain>
    </source>
</reference>
<accession>F6FQD7</accession>
<dbReference type="AlphaFoldDB" id="F6FQD7"/>
<dbReference type="RefSeq" id="WP_013838204.1">
    <property type="nucleotide sequence ID" value="NC_015588.1"/>
</dbReference>
<dbReference type="InterPro" id="IPR036866">
    <property type="entry name" value="RibonucZ/Hydroxyglut_hydro"/>
</dbReference>
<dbReference type="HOGENOM" id="CLU_031317_3_0_11"/>